<gene>
    <name evidence="2" type="ORF">GCM10011507_14480</name>
</gene>
<proteinExistence type="predicted"/>
<dbReference type="InterPro" id="IPR010852">
    <property type="entry name" value="ABATE"/>
</dbReference>
<dbReference type="PANTHER" id="PTHR35525">
    <property type="entry name" value="BLL6575 PROTEIN"/>
    <property type="match status" value="1"/>
</dbReference>
<reference evidence="2" key="1">
    <citation type="journal article" date="2014" name="Int. J. Syst. Evol. Microbiol.">
        <title>Complete genome sequence of Corynebacterium casei LMG S-19264T (=DSM 44701T), isolated from a smear-ripened cheese.</title>
        <authorList>
            <consortium name="US DOE Joint Genome Institute (JGI-PGF)"/>
            <person name="Walter F."/>
            <person name="Albersmeier A."/>
            <person name="Kalinowski J."/>
            <person name="Ruckert C."/>
        </authorList>
    </citation>
    <scope>NUCLEOTIDE SEQUENCE</scope>
    <source>
        <strain evidence="2">CGMCC 1.15447</strain>
    </source>
</reference>
<comment type="caution">
    <text evidence="2">The sequence shown here is derived from an EMBL/GenBank/DDBJ whole genome shotgun (WGS) entry which is preliminary data.</text>
</comment>
<protein>
    <recommendedName>
        <fullName evidence="1">Zinc finger CGNR domain-containing protein</fullName>
    </recommendedName>
</protein>
<dbReference type="Pfam" id="PF07336">
    <property type="entry name" value="ABATE"/>
    <property type="match status" value="1"/>
</dbReference>
<dbReference type="InterPro" id="IPR023286">
    <property type="entry name" value="ABATE_dom_sf"/>
</dbReference>
<keyword evidence="3" id="KW-1185">Reference proteome</keyword>
<dbReference type="AlphaFoldDB" id="A0A916W3A2"/>
<dbReference type="Pfam" id="PF11706">
    <property type="entry name" value="zf-CGNR"/>
    <property type="match status" value="1"/>
</dbReference>
<evidence type="ECO:0000313" key="3">
    <source>
        <dbReference type="Proteomes" id="UP000648801"/>
    </source>
</evidence>
<evidence type="ECO:0000313" key="2">
    <source>
        <dbReference type="EMBL" id="GGA63958.1"/>
    </source>
</evidence>
<dbReference type="EMBL" id="BMJB01000001">
    <property type="protein sequence ID" value="GGA63958.1"/>
    <property type="molecule type" value="Genomic_DNA"/>
</dbReference>
<evidence type="ECO:0000259" key="1">
    <source>
        <dbReference type="Pfam" id="PF11706"/>
    </source>
</evidence>
<accession>A0A916W3A2</accession>
<dbReference type="PANTHER" id="PTHR35525:SF3">
    <property type="entry name" value="BLL6575 PROTEIN"/>
    <property type="match status" value="1"/>
</dbReference>
<feature type="domain" description="Zinc finger CGNR" evidence="1">
    <location>
        <begin position="163"/>
        <end position="203"/>
    </location>
</feature>
<sequence length="210" mass="23986">MRAAQKELGEWVDGFLFVGNKPILDFLNTNPVLVQGQTELLPDFDALARWLFASDLVNSPKIKTLIRSWKGSREASAFLKELIAFRERLREAVLRMESGLGAPDEFVKEVNERLVNYPPRAALRKRDGRLVMEMLFNPGKPDDLWMPFIHGAADLLTEAAAGRLRQCESCVLHFYDTSKKGSRRWCSMNICGNKIKVATYQRKKREGSIR</sequence>
<name>A0A916W3A2_9BACT</name>
<dbReference type="SUPFAM" id="SSF160904">
    <property type="entry name" value="Jann2411-like"/>
    <property type="match status" value="1"/>
</dbReference>
<reference evidence="2" key="2">
    <citation type="submission" date="2020-09" db="EMBL/GenBank/DDBJ databases">
        <authorList>
            <person name="Sun Q."/>
            <person name="Zhou Y."/>
        </authorList>
    </citation>
    <scope>NUCLEOTIDE SEQUENCE</scope>
    <source>
        <strain evidence="2">CGMCC 1.15447</strain>
    </source>
</reference>
<dbReference type="Gene3D" id="1.10.3300.10">
    <property type="entry name" value="Jann2411-like domain"/>
    <property type="match status" value="1"/>
</dbReference>
<dbReference type="Proteomes" id="UP000648801">
    <property type="component" value="Unassembled WGS sequence"/>
</dbReference>
<dbReference type="RefSeq" id="WP_188758565.1">
    <property type="nucleotide sequence ID" value="NZ_BMJB01000001.1"/>
</dbReference>
<dbReference type="InterPro" id="IPR021005">
    <property type="entry name" value="Znf_CGNR"/>
</dbReference>
<organism evidence="2 3">
    <name type="scientific">Edaphobacter acidisoli</name>
    <dbReference type="NCBI Taxonomy" id="2040573"/>
    <lineage>
        <taxon>Bacteria</taxon>
        <taxon>Pseudomonadati</taxon>
        <taxon>Acidobacteriota</taxon>
        <taxon>Terriglobia</taxon>
        <taxon>Terriglobales</taxon>
        <taxon>Acidobacteriaceae</taxon>
        <taxon>Edaphobacter</taxon>
    </lineage>
</organism>